<evidence type="ECO:0000313" key="4">
    <source>
        <dbReference type="Proteomes" id="UP001347796"/>
    </source>
</evidence>
<feature type="region of interest" description="Disordered" evidence="1">
    <location>
        <begin position="25"/>
        <end position="52"/>
    </location>
</feature>
<organism evidence="3 4">
    <name type="scientific">Patella caerulea</name>
    <name type="common">Rayed Mediterranean limpet</name>
    <dbReference type="NCBI Taxonomy" id="87958"/>
    <lineage>
        <taxon>Eukaryota</taxon>
        <taxon>Metazoa</taxon>
        <taxon>Spiralia</taxon>
        <taxon>Lophotrochozoa</taxon>
        <taxon>Mollusca</taxon>
        <taxon>Gastropoda</taxon>
        <taxon>Patellogastropoda</taxon>
        <taxon>Patelloidea</taxon>
        <taxon>Patellidae</taxon>
        <taxon>Patella</taxon>
    </lineage>
</organism>
<accession>A0AAN8KEW5</accession>
<name>A0AAN8KEW5_PATCE</name>
<dbReference type="EMBL" id="JAZGQO010000002">
    <property type="protein sequence ID" value="KAK6190240.1"/>
    <property type="molecule type" value="Genomic_DNA"/>
</dbReference>
<evidence type="ECO:0000313" key="3">
    <source>
        <dbReference type="EMBL" id="KAK6190240.1"/>
    </source>
</evidence>
<dbReference type="AlphaFoldDB" id="A0AAN8KEW5"/>
<keyword evidence="4" id="KW-1185">Reference proteome</keyword>
<feature type="compositionally biased region" description="Polar residues" evidence="1">
    <location>
        <begin position="41"/>
        <end position="52"/>
    </location>
</feature>
<keyword evidence="2" id="KW-0732">Signal</keyword>
<sequence>MRRTNIQTIILWCFVLPTLATEPSMEDNIQPTTAGAESDNSDSVTSYDPSNPNTTIDNTFDYVLRIKKSNGVEQIKIKADIVALMQKHVSDWTLDELLQYFPVVQLLECNRQCVDETNIPLEKLNIGFLSRNDFECQPCYCDESCHVNGDCCTVVTRTLPLQDKFECIDRINQTKLERGVFTKISCPDMGMREMCKLPSSGCSMLPVTAQGGMTYLNKYCAICNYENNYKEWQLDMKGENMELSSRVLEVFSCERDIYIKQSSDNQQMETETRTCDRNMIQTCKINTSTILEINCQQQYGPIYHPGVGMFKNVFCYLCNGFDFGVEYALVKKIESGHVIYTVSDPDEKDLFHSAYSSSVAGMCNSSVDWFHPYQV</sequence>
<dbReference type="Proteomes" id="UP001347796">
    <property type="component" value="Unassembled WGS sequence"/>
</dbReference>
<comment type="caution">
    <text evidence="3">The sequence shown here is derived from an EMBL/GenBank/DDBJ whole genome shotgun (WGS) entry which is preliminary data.</text>
</comment>
<proteinExistence type="predicted"/>
<evidence type="ECO:0000256" key="1">
    <source>
        <dbReference type="SAM" id="MobiDB-lite"/>
    </source>
</evidence>
<feature type="chain" id="PRO_5042903503" evidence="2">
    <location>
        <begin position="21"/>
        <end position="375"/>
    </location>
</feature>
<feature type="signal peptide" evidence="2">
    <location>
        <begin position="1"/>
        <end position="20"/>
    </location>
</feature>
<protein>
    <submittedName>
        <fullName evidence="3">Uncharacterized protein</fullName>
    </submittedName>
</protein>
<gene>
    <name evidence="3" type="ORF">SNE40_002155</name>
</gene>
<reference evidence="3 4" key="1">
    <citation type="submission" date="2024-01" db="EMBL/GenBank/DDBJ databases">
        <title>The genome of the rayed Mediterranean limpet Patella caerulea (Linnaeus, 1758).</title>
        <authorList>
            <person name="Anh-Thu Weber A."/>
            <person name="Halstead-Nussloch G."/>
        </authorList>
    </citation>
    <scope>NUCLEOTIDE SEQUENCE [LARGE SCALE GENOMIC DNA]</scope>
    <source>
        <strain evidence="3">AATW-2023a</strain>
        <tissue evidence="3">Whole specimen</tissue>
    </source>
</reference>
<evidence type="ECO:0000256" key="2">
    <source>
        <dbReference type="SAM" id="SignalP"/>
    </source>
</evidence>